<evidence type="ECO:0000313" key="2">
    <source>
        <dbReference type="EMBL" id="UQZ82053.1"/>
    </source>
</evidence>
<evidence type="ECO:0000256" key="1">
    <source>
        <dbReference type="SAM" id="Phobius"/>
    </source>
</evidence>
<dbReference type="RefSeq" id="WP_249864237.1">
    <property type="nucleotide sequence ID" value="NZ_CP027059.1"/>
</dbReference>
<keyword evidence="1" id="KW-0472">Membrane</keyword>
<keyword evidence="1" id="KW-0812">Transmembrane</keyword>
<gene>
    <name evidence="2" type="ORF">SK3146_01210</name>
</gene>
<evidence type="ECO:0000313" key="3">
    <source>
        <dbReference type="Proteomes" id="UP001057134"/>
    </source>
</evidence>
<accession>A0ABY4RIP9</accession>
<reference evidence="2" key="2">
    <citation type="journal article" date="2021" name="J Anim Sci Technol">
        <title>Complete genome sequence of Paenibacillus konkukensis sp. nov. SK3146 as a potential probiotic strain.</title>
        <authorList>
            <person name="Jung H.I."/>
            <person name="Park S."/>
            <person name="Niu K.M."/>
            <person name="Lee S.W."/>
            <person name="Kothari D."/>
            <person name="Yi K.J."/>
            <person name="Kim S.K."/>
        </authorList>
    </citation>
    <scope>NUCLEOTIDE SEQUENCE</scope>
    <source>
        <strain evidence="2">SK3146</strain>
    </source>
</reference>
<keyword evidence="3" id="KW-1185">Reference proteome</keyword>
<organism evidence="2 3">
    <name type="scientific">Paenibacillus konkukensis</name>
    <dbReference type="NCBI Taxonomy" id="2020716"/>
    <lineage>
        <taxon>Bacteria</taxon>
        <taxon>Bacillati</taxon>
        <taxon>Bacillota</taxon>
        <taxon>Bacilli</taxon>
        <taxon>Bacillales</taxon>
        <taxon>Paenibacillaceae</taxon>
        <taxon>Paenibacillus</taxon>
    </lineage>
</organism>
<protein>
    <submittedName>
        <fullName evidence="2">Uncharacterized protein</fullName>
    </submittedName>
</protein>
<dbReference type="Proteomes" id="UP001057134">
    <property type="component" value="Chromosome"/>
</dbReference>
<proteinExistence type="predicted"/>
<reference evidence="2" key="1">
    <citation type="submission" date="2018-02" db="EMBL/GenBank/DDBJ databases">
        <authorList>
            <person name="Kim S.-K."/>
            <person name="Jung H.-I."/>
            <person name="Lee S.-W."/>
        </authorList>
    </citation>
    <scope>NUCLEOTIDE SEQUENCE</scope>
    <source>
        <strain evidence="2">SK3146</strain>
    </source>
</reference>
<dbReference type="EMBL" id="CP027059">
    <property type="protein sequence ID" value="UQZ82053.1"/>
    <property type="molecule type" value="Genomic_DNA"/>
</dbReference>
<name>A0ABY4RIP9_9BACL</name>
<keyword evidence="1" id="KW-1133">Transmembrane helix</keyword>
<feature type="transmembrane region" description="Helical" evidence="1">
    <location>
        <begin position="6"/>
        <end position="24"/>
    </location>
</feature>
<sequence>MQSGDGLIIFLILLVLGTWLFYYVRGRMRETVEYGLQELPRADDVPEDEATRLLEQSGYSVISGKQKVPLNIVVDDGEQLQSRLFIDYFAERDGLYYAAKIAKDRKPMEMTGSSVRDHLLIYQLLYPQTSGVLYLDLQQQKVKQFVFEMDLEHDEEEDKIS</sequence>